<accession>A0AAE3AHT4</accession>
<keyword evidence="4" id="KW-0378">Hydrolase</keyword>
<feature type="transmembrane region" description="Helical" evidence="2">
    <location>
        <begin position="219"/>
        <end position="239"/>
    </location>
</feature>
<dbReference type="AlphaFoldDB" id="A0AAE3AHT4"/>
<dbReference type="PANTHER" id="PTHR43592:SF15">
    <property type="entry name" value="CAAX AMINO TERMINAL PROTEASE FAMILY PROTEIN"/>
    <property type="match status" value="1"/>
</dbReference>
<keyword evidence="4" id="KW-0482">Metalloprotease</keyword>
<keyword evidence="4" id="KW-0645">Protease</keyword>
<evidence type="ECO:0000256" key="1">
    <source>
        <dbReference type="SAM" id="MobiDB-lite"/>
    </source>
</evidence>
<evidence type="ECO:0000256" key="2">
    <source>
        <dbReference type="SAM" id="Phobius"/>
    </source>
</evidence>
<organism evidence="4 5">
    <name type="scientific">Hominenteromicrobium mulieris</name>
    <dbReference type="NCBI Taxonomy" id="2885357"/>
    <lineage>
        <taxon>Bacteria</taxon>
        <taxon>Bacillati</taxon>
        <taxon>Bacillota</taxon>
        <taxon>Clostridia</taxon>
        <taxon>Eubacteriales</taxon>
        <taxon>Oscillospiraceae</taxon>
        <taxon>Hominenteromicrobium</taxon>
    </lineage>
</organism>
<feature type="transmembrane region" description="Helical" evidence="2">
    <location>
        <begin position="98"/>
        <end position="120"/>
    </location>
</feature>
<feature type="transmembrane region" description="Helical" evidence="2">
    <location>
        <begin position="273"/>
        <end position="289"/>
    </location>
</feature>
<evidence type="ECO:0000259" key="3">
    <source>
        <dbReference type="Pfam" id="PF02517"/>
    </source>
</evidence>
<feature type="transmembrane region" description="Helical" evidence="2">
    <location>
        <begin position="329"/>
        <end position="350"/>
    </location>
</feature>
<dbReference type="GO" id="GO:0008237">
    <property type="term" value="F:metallopeptidase activity"/>
    <property type="evidence" value="ECO:0007669"/>
    <property type="project" value="UniProtKB-KW"/>
</dbReference>
<dbReference type="Pfam" id="PF02517">
    <property type="entry name" value="Rce1-like"/>
    <property type="match status" value="1"/>
</dbReference>
<reference evidence="4" key="1">
    <citation type="submission" date="2021-10" db="EMBL/GenBank/DDBJ databases">
        <title>Anaerobic single-cell dispensing facilitates the cultivation of human gut bacteria.</title>
        <authorList>
            <person name="Afrizal A."/>
        </authorList>
    </citation>
    <scope>NUCLEOTIDE SEQUENCE</scope>
    <source>
        <strain evidence="4">CLA-AA-H250</strain>
    </source>
</reference>
<comment type="caution">
    <text evidence="4">The sequence shown here is derived from an EMBL/GenBank/DDBJ whole genome shotgun (WGS) entry which is preliminary data.</text>
</comment>
<feature type="transmembrane region" description="Helical" evidence="2">
    <location>
        <begin position="251"/>
        <end position="267"/>
    </location>
</feature>
<feature type="transmembrane region" description="Helical" evidence="2">
    <location>
        <begin position="294"/>
        <end position="314"/>
    </location>
</feature>
<keyword evidence="5" id="KW-1185">Reference proteome</keyword>
<sequence length="396" mass="43304">MNDNRNHTPAGQPVTQPLYNGQPVYTAPQNPAPVQNPTPVYTYPPQGGNGAPVYAQPVQQPVYYAPVQPPKWADPARLEQKELRRAASRLSFATMTSLPIQVLWTTLATLILTVCGVNFMGPNTIGDFPPTAYYLISSIASFLSIVLPFSFFLFFGKRKLSDTVLVEKNGVLNSVLLVFAGLAVSVLMNIPANLISQLLEGAGLNGDANTADLLAMTPVQALTMFVSVVLVAPVTEEFAFRSVTTAVMRRWGDWPAVIFSALIFGMAHYSIQSLPVVLMAGFVMALLYVRTRNIWVNIFVHMLNNLLATLPIALEGLVGADAANIASNLLTYIVYGLGLIALVVLLIRNFTGHKVFRTPMQRGVPVRGKALWMFVNPGFICYYVLFVVMCIVTLYS</sequence>
<keyword evidence="2" id="KW-1133">Transmembrane helix</keyword>
<dbReference type="PANTHER" id="PTHR43592">
    <property type="entry name" value="CAAX AMINO TERMINAL PROTEASE"/>
    <property type="match status" value="1"/>
</dbReference>
<dbReference type="GO" id="GO:0080120">
    <property type="term" value="P:CAAX-box protein maturation"/>
    <property type="evidence" value="ECO:0007669"/>
    <property type="project" value="UniProtKB-ARBA"/>
</dbReference>
<feature type="transmembrane region" description="Helical" evidence="2">
    <location>
        <begin position="132"/>
        <end position="155"/>
    </location>
</feature>
<feature type="region of interest" description="Disordered" evidence="1">
    <location>
        <begin position="1"/>
        <end position="43"/>
    </location>
</feature>
<evidence type="ECO:0000313" key="4">
    <source>
        <dbReference type="EMBL" id="MCC2136904.1"/>
    </source>
</evidence>
<gene>
    <name evidence="4" type="ORF">LKD31_07720</name>
</gene>
<dbReference type="Proteomes" id="UP001199424">
    <property type="component" value="Unassembled WGS sequence"/>
</dbReference>
<feature type="transmembrane region" description="Helical" evidence="2">
    <location>
        <begin position="175"/>
        <end position="199"/>
    </location>
</feature>
<dbReference type="EMBL" id="JAJEQC010000006">
    <property type="protein sequence ID" value="MCC2136904.1"/>
    <property type="molecule type" value="Genomic_DNA"/>
</dbReference>
<dbReference type="InterPro" id="IPR003675">
    <property type="entry name" value="Rce1/LyrA-like_dom"/>
</dbReference>
<proteinExistence type="predicted"/>
<keyword evidence="2" id="KW-0472">Membrane</keyword>
<feature type="transmembrane region" description="Helical" evidence="2">
    <location>
        <begin position="371"/>
        <end position="395"/>
    </location>
</feature>
<keyword evidence="2" id="KW-0812">Transmembrane</keyword>
<dbReference type="GO" id="GO:0004175">
    <property type="term" value="F:endopeptidase activity"/>
    <property type="evidence" value="ECO:0007669"/>
    <property type="project" value="UniProtKB-ARBA"/>
</dbReference>
<evidence type="ECO:0000313" key="5">
    <source>
        <dbReference type="Proteomes" id="UP001199424"/>
    </source>
</evidence>
<dbReference type="EC" id="3.4.24.-" evidence="4"/>
<protein>
    <submittedName>
        <fullName evidence="4">CPBP family intramembrane metalloprotease</fullName>
        <ecNumber evidence="4">3.4.24.-</ecNumber>
    </submittedName>
</protein>
<dbReference type="RefSeq" id="WP_308449259.1">
    <property type="nucleotide sequence ID" value="NZ_JAJEQC010000006.1"/>
</dbReference>
<feature type="compositionally biased region" description="Polar residues" evidence="1">
    <location>
        <begin position="7"/>
        <end position="19"/>
    </location>
</feature>
<name>A0AAE3AHT4_9FIRM</name>
<feature type="domain" description="CAAX prenyl protease 2/Lysostaphin resistance protein A-like" evidence="3">
    <location>
        <begin position="220"/>
        <end position="307"/>
    </location>
</feature>